<organism evidence="10 11">
    <name type="scientific">Candidatus Falkowbacteria bacterium RBG_13_39_14</name>
    <dbReference type="NCBI Taxonomy" id="1797985"/>
    <lineage>
        <taxon>Bacteria</taxon>
        <taxon>Candidatus Falkowiibacteriota</taxon>
    </lineage>
</organism>
<feature type="domain" description="Thymidylate kinase-like" evidence="9">
    <location>
        <begin position="5"/>
        <end position="197"/>
    </location>
</feature>
<reference evidence="10 11" key="1">
    <citation type="journal article" date="2016" name="Nat. Commun.">
        <title>Thousands of microbial genomes shed light on interconnected biogeochemical processes in an aquifer system.</title>
        <authorList>
            <person name="Anantharaman K."/>
            <person name="Brown C.T."/>
            <person name="Hug L.A."/>
            <person name="Sharon I."/>
            <person name="Castelle C.J."/>
            <person name="Probst A.J."/>
            <person name="Thomas B.C."/>
            <person name="Singh A."/>
            <person name="Wilkins M.J."/>
            <person name="Karaoz U."/>
            <person name="Brodie E.L."/>
            <person name="Williams K.H."/>
            <person name="Hubbard S.S."/>
            <person name="Banfield J.F."/>
        </authorList>
    </citation>
    <scope>NUCLEOTIDE SEQUENCE [LARGE SCALE GENOMIC DNA]</scope>
</reference>
<evidence type="ECO:0000256" key="8">
    <source>
        <dbReference type="HAMAP-Rule" id="MF_00165"/>
    </source>
</evidence>
<dbReference type="SUPFAM" id="SSF52540">
    <property type="entry name" value="P-loop containing nucleoside triphosphate hydrolases"/>
    <property type="match status" value="1"/>
</dbReference>
<dbReference type="InterPro" id="IPR027417">
    <property type="entry name" value="P-loop_NTPase"/>
</dbReference>
<dbReference type="GO" id="GO:0004798">
    <property type="term" value="F:dTMP kinase activity"/>
    <property type="evidence" value="ECO:0007669"/>
    <property type="project" value="UniProtKB-UniRule"/>
</dbReference>
<dbReference type="HAMAP" id="MF_00165">
    <property type="entry name" value="Thymidylate_kinase"/>
    <property type="match status" value="1"/>
</dbReference>
<evidence type="ECO:0000256" key="5">
    <source>
        <dbReference type="ARBA" id="ARBA00022777"/>
    </source>
</evidence>
<sequence length="229" mass="26304">MLMVIDGADGAGKKTQTNLLVSRLKNEGRKAEKIQFPQYKKSSGLVEEYLSGKYGSLEEVGPYRASIFYACDRYDASFKIRNWLNQGTIVISDRYVTANMGHQGAKIENSEERKKYFDWLYDLEYNIFNIPKPDLNIILHVPAEIAFDLAKNRKREDWKGKTRDIHEEDFSHLKKAELVYLEIAKTIPNCVLIECAKSGALLSREEIHGMVWETVKIKQGLEKILPNPC</sequence>
<comment type="function">
    <text evidence="8">Phosphorylation of dTMP to form dTDP in both de novo and salvage pathways of dTTP synthesis.</text>
</comment>
<keyword evidence="3 8" id="KW-0545">Nucleotide biosynthesis</keyword>
<evidence type="ECO:0000259" key="9">
    <source>
        <dbReference type="Pfam" id="PF02223"/>
    </source>
</evidence>
<keyword evidence="5 8" id="KW-0418">Kinase</keyword>
<comment type="caution">
    <text evidence="8">Lacks conserved residue(s) required for the propagation of feature annotation.</text>
</comment>
<comment type="similarity">
    <text evidence="1 8">Belongs to the thymidylate kinase family.</text>
</comment>
<dbReference type="PANTHER" id="PTHR10344:SF4">
    <property type="entry name" value="UMP-CMP KINASE 2, MITOCHONDRIAL"/>
    <property type="match status" value="1"/>
</dbReference>
<evidence type="ECO:0000256" key="6">
    <source>
        <dbReference type="ARBA" id="ARBA00022840"/>
    </source>
</evidence>
<proteinExistence type="inferred from homology"/>
<dbReference type="InterPro" id="IPR018094">
    <property type="entry name" value="Thymidylate_kinase"/>
</dbReference>
<dbReference type="CDD" id="cd01672">
    <property type="entry name" value="TMPK"/>
    <property type="match status" value="1"/>
</dbReference>
<dbReference type="PANTHER" id="PTHR10344">
    <property type="entry name" value="THYMIDYLATE KINASE"/>
    <property type="match status" value="1"/>
</dbReference>
<keyword evidence="2 8" id="KW-0808">Transferase</keyword>
<dbReference type="GO" id="GO:0006233">
    <property type="term" value="P:dTDP biosynthetic process"/>
    <property type="evidence" value="ECO:0007669"/>
    <property type="project" value="InterPro"/>
</dbReference>
<gene>
    <name evidence="8" type="primary">tmk</name>
    <name evidence="10" type="ORF">A2Y83_02495</name>
</gene>
<dbReference type="STRING" id="1797985.A2Y83_02495"/>
<comment type="catalytic activity">
    <reaction evidence="7 8">
        <text>dTMP + ATP = dTDP + ADP</text>
        <dbReference type="Rhea" id="RHEA:13517"/>
        <dbReference type="ChEBI" id="CHEBI:30616"/>
        <dbReference type="ChEBI" id="CHEBI:58369"/>
        <dbReference type="ChEBI" id="CHEBI:63528"/>
        <dbReference type="ChEBI" id="CHEBI:456216"/>
        <dbReference type="EC" id="2.7.4.9"/>
    </reaction>
</comment>
<evidence type="ECO:0000256" key="3">
    <source>
        <dbReference type="ARBA" id="ARBA00022727"/>
    </source>
</evidence>
<dbReference type="Gene3D" id="3.40.50.300">
    <property type="entry name" value="P-loop containing nucleotide triphosphate hydrolases"/>
    <property type="match status" value="1"/>
</dbReference>
<dbReference type="GO" id="GO:0005524">
    <property type="term" value="F:ATP binding"/>
    <property type="evidence" value="ECO:0007669"/>
    <property type="project" value="UniProtKB-UniRule"/>
</dbReference>
<evidence type="ECO:0000313" key="10">
    <source>
        <dbReference type="EMBL" id="OGF22866.1"/>
    </source>
</evidence>
<dbReference type="EMBL" id="MFFS01000010">
    <property type="protein sequence ID" value="OGF22866.1"/>
    <property type="molecule type" value="Genomic_DNA"/>
</dbReference>
<comment type="caution">
    <text evidence="10">The sequence shown here is derived from an EMBL/GenBank/DDBJ whole genome shotgun (WGS) entry which is preliminary data.</text>
</comment>
<evidence type="ECO:0000313" key="11">
    <source>
        <dbReference type="Proteomes" id="UP000178323"/>
    </source>
</evidence>
<dbReference type="Pfam" id="PF02223">
    <property type="entry name" value="Thymidylate_kin"/>
    <property type="match status" value="1"/>
</dbReference>
<dbReference type="GO" id="GO:0005737">
    <property type="term" value="C:cytoplasm"/>
    <property type="evidence" value="ECO:0007669"/>
    <property type="project" value="TreeGrafter"/>
</dbReference>
<evidence type="ECO:0000256" key="1">
    <source>
        <dbReference type="ARBA" id="ARBA00009776"/>
    </source>
</evidence>
<dbReference type="Proteomes" id="UP000178323">
    <property type="component" value="Unassembled WGS sequence"/>
</dbReference>
<name>A0A1F5S8B9_9BACT</name>
<accession>A0A1F5S8B9</accession>
<dbReference type="GO" id="GO:0006235">
    <property type="term" value="P:dTTP biosynthetic process"/>
    <property type="evidence" value="ECO:0007669"/>
    <property type="project" value="UniProtKB-UniRule"/>
</dbReference>
<evidence type="ECO:0000256" key="2">
    <source>
        <dbReference type="ARBA" id="ARBA00022679"/>
    </source>
</evidence>
<dbReference type="InterPro" id="IPR039430">
    <property type="entry name" value="Thymidylate_kin-like_dom"/>
</dbReference>
<dbReference type="GO" id="GO:0006227">
    <property type="term" value="P:dUDP biosynthetic process"/>
    <property type="evidence" value="ECO:0007669"/>
    <property type="project" value="TreeGrafter"/>
</dbReference>
<evidence type="ECO:0000256" key="7">
    <source>
        <dbReference type="ARBA" id="ARBA00048743"/>
    </source>
</evidence>
<dbReference type="EC" id="2.7.4.9" evidence="8"/>
<protein>
    <recommendedName>
        <fullName evidence="8">Thymidylate kinase</fullName>
        <ecNumber evidence="8">2.7.4.9</ecNumber>
    </recommendedName>
    <alternativeName>
        <fullName evidence="8">dTMP kinase</fullName>
    </alternativeName>
</protein>
<evidence type="ECO:0000256" key="4">
    <source>
        <dbReference type="ARBA" id="ARBA00022741"/>
    </source>
</evidence>
<keyword evidence="6 8" id="KW-0067">ATP-binding</keyword>
<dbReference type="AlphaFoldDB" id="A0A1F5S8B9"/>
<keyword evidence="4 8" id="KW-0547">Nucleotide-binding</keyword>